<protein>
    <submittedName>
        <fullName evidence="1">Uncharacterized protein</fullName>
    </submittedName>
</protein>
<comment type="caution">
    <text evidence="1">The sequence shown here is derived from an EMBL/GenBank/DDBJ whole genome shotgun (WGS) entry which is preliminary data.</text>
</comment>
<dbReference type="Proteomes" id="UP001556367">
    <property type="component" value="Unassembled WGS sequence"/>
</dbReference>
<accession>A0ABR3J2Q5</accession>
<dbReference type="Pfam" id="PF13233">
    <property type="entry name" value="Complex1_LYR_2"/>
    <property type="match status" value="1"/>
</dbReference>
<evidence type="ECO:0000313" key="1">
    <source>
        <dbReference type="EMBL" id="KAL0949768.1"/>
    </source>
</evidence>
<dbReference type="PANTHER" id="PTHR28015">
    <property type="entry name" value="ATP SYNTHASE ASSEMBLY FACTOR FMC1, MITOCHONDRIAL"/>
    <property type="match status" value="1"/>
</dbReference>
<dbReference type="PANTHER" id="PTHR28015:SF1">
    <property type="entry name" value="ATP SYNTHASE ASSEMBLY FACTOR FMC1, MITOCHONDRIAL"/>
    <property type="match status" value="1"/>
</dbReference>
<name>A0ABR3J2Q5_9AGAR</name>
<organism evidence="1 2">
    <name type="scientific">Hohenbuehelia grisea</name>
    <dbReference type="NCBI Taxonomy" id="104357"/>
    <lineage>
        <taxon>Eukaryota</taxon>
        <taxon>Fungi</taxon>
        <taxon>Dikarya</taxon>
        <taxon>Basidiomycota</taxon>
        <taxon>Agaricomycotina</taxon>
        <taxon>Agaricomycetes</taxon>
        <taxon>Agaricomycetidae</taxon>
        <taxon>Agaricales</taxon>
        <taxon>Pleurotineae</taxon>
        <taxon>Pleurotaceae</taxon>
        <taxon>Hohenbuehelia</taxon>
    </lineage>
</organism>
<dbReference type="InterPro" id="IPR039196">
    <property type="entry name" value="Fmc1"/>
</dbReference>
<proteinExistence type="predicted"/>
<dbReference type="EMBL" id="JASNQZ010000012">
    <property type="protein sequence ID" value="KAL0949768.1"/>
    <property type="molecule type" value="Genomic_DNA"/>
</dbReference>
<evidence type="ECO:0000313" key="2">
    <source>
        <dbReference type="Proteomes" id="UP001556367"/>
    </source>
</evidence>
<sequence length="108" mass="12273">MGLPKHVPGLYRTVLREVKKTSMTPKTPNKDIVASFRTLFERYNGPKESHAALDRDAQVAAIFLRSQREHKVLLERYNPLIDLSAEDRIKATARRVGLDMPVTVKSES</sequence>
<keyword evidence="2" id="KW-1185">Reference proteome</keyword>
<reference evidence="2" key="1">
    <citation type="submission" date="2024-06" db="EMBL/GenBank/DDBJ databases">
        <title>Multi-omics analyses provide insights into the biosynthesis of the anticancer antibiotic pleurotin in Hohenbuehelia grisea.</title>
        <authorList>
            <person name="Weaver J.A."/>
            <person name="Alberti F."/>
        </authorList>
    </citation>
    <scope>NUCLEOTIDE SEQUENCE [LARGE SCALE GENOMIC DNA]</scope>
    <source>
        <strain evidence="2">T-177</strain>
    </source>
</reference>
<gene>
    <name evidence="1" type="ORF">HGRIS_009807</name>
</gene>